<reference evidence="2" key="1">
    <citation type="submission" date="2019-04" db="EMBL/GenBank/DDBJ databases">
        <title>Evolution of Biomass-Degrading Anaerobic Consortia Revealed by Metagenomics.</title>
        <authorList>
            <person name="Peng X."/>
        </authorList>
    </citation>
    <scope>NUCLEOTIDE SEQUENCE</scope>
    <source>
        <strain evidence="2">SIG13</strain>
    </source>
</reference>
<dbReference type="GO" id="GO:0003676">
    <property type="term" value="F:nucleic acid binding"/>
    <property type="evidence" value="ECO:0007669"/>
    <property type="project" value="InterPro"/>
</dbReference>
<dbReference type="Pfam" id="PF13358">
    <property type="entry name" value="DDE_3"/>
    <property type="match status" value="1"/>
</dbReference>
<dbReference type="InterPro" id="IPR036397">
    <property type="entry name" value="RNaseH_sf"/>
</dbReference>
<evidence type="ECO:0000313" key="2">
    <source>
        <dbReference type="EMBL" id="MBE6511062.1"/>
    </source>
</evidence>
<evidence type="ECO:0000259" key="1">
    <source>
        <dbReference type="Pfam" id="PF13358"/>
    </source>
</evidence>
<dbReference type="Gene3D" id="3.30.420.10">
    <property type="entry name" value="Ribonuclease H-like superfamily/Ribonuclease H"/>
    <property type="match status" value="1"/>
</dbReference>
<organism evidence="2 3">
    <name type="scientific">Methanobrevibacter millerae</name>
    <dbReference type="NCBI Taxonomy" id="230361"/>
    <lineage>
        <taxon>Archaea</taxon>
        <taxon>Methanobacteriati</taxon>
        <taxon>Methanobacteriota</taxon>
        <taxon>Methanomada group</taxon>
        <taxon>Methanobacteria</taxon>
        <taxon>Methanobacteriales</taxon>
        <taxon>Methanobacteriaceae</taxon>
        <taxon>Methanobrevibacter</taxon>
    </lineage>
</organism>
<dbReference type="EMBL" id="SUTF01000008">
    <property type="protein sequence ID" value="MBE6511062.1"/>
    <property type="molecule type" value="Genomic_DNA"/>
</dbReference>
<dbReference type="Proteomes" id="UP000713479">
    <property type="component" value="Unassembled WGS sequence"/>
</dbReference>
<gene>
    <name evidence="2" type="ORF">E7Z74_07355</name>
</gene>
<proteinExistence type="predicted"/>
<comment type="caution">
    <text evidence="2">The sequence shown here is derived from an EMBL/GenBank/DDBJ whole genome shotgun (WGS) entry which is preliminary data.</text>
</comment>
<name>A0A8T3VIQ4_9EURY</name>
<protein>
    <recommendedName>
        <fullName evidence="1">Tc1-like transposase DDE domain-containing protein</fullName>
    </recommendedName>
</protein>
<accession>A0A8T3VIQ4</accession>
<evidence type="ECO:0000313" key="3">
    <source>
        <dbReference type="Proteomes" id="UP000713479"/>
    </source>
</evidence>
<sequence length="178" mass="21525">MIYQKRQIRKIIEDNDENNDEFSEKILRSMKRNKKDKFSILARKLGKHCKRESTENPEKIKQTKKYYIYQMIKDLKIYQIFQNRQRIVIFLDNARAHISDFAKDIAEALNIYLLYIPEYSPWFDPVESVWDIHKKHIKGITIESKEMLIEESHIIFNKKCKGESLQKNFKEKYLTSIC</sequence>
<dbReference type="AlphaFoldDB" id="A0A8T3VIQ4"/>
<feature type="domain" description="Tc1-like transposase DDE" evidence="1">
    <location>
        <begin position="79"/>
        <end position="148"/>
    </location>
</feature>
<dbReference type="InterPro" id="IPR038717">
    <property type="entry name" value="Tc1-like_DDE_dom"/>
</dbReference>